<geneLocation type="plasmid" evidence="3 4">
    <name>pAYTCM-5</name>
</geneLocation>
<keyword evidence="4" id="KW-1185">Reference proteome</keyword>
<keyword evidence="1" id="KW-0812">Transmembrane</keyword>
<feature type="transmembrane region" description="Helical" evidence="1">
    <location>
        <begin position="38"/>
        <end position="57"/>
    </location>
</feature>
<organism evidence="3 4">
    <name type="scientific">Acinetobacter johnsonii</name>
    <dbReference type="NCBI Taxonomy" id="40214"/>
    <lineage>
        <taxon>Bacteria</taxon>
        <taxon>Pseudomonadati</taxon>
        <taxon>Pseudomonadota</taxon>
        <taxon>Gammaproteobacteria</taxon>
        <taxon>Moraxellales</taxon>
        <taxon>Moraxellaceae</taxon>
        <taxon>Acinetobacter</taxon>
    </lineage>
</organism>
<evidence type="ECO:0000256" key="1">
    <source>
        <dbReference type="SAM" id="Phobius"/>
    </source>
</evidence>
<reference evidence="3 4" key="2">
    <citation type="submission" date="2023-04" db="EMBL/GenBank/DDBJ databases">
        <title>Acinetobacter johnsonii isolate AYTCM encoding NDM-1, OXA-58 and PER-1.</title>
        <authorList>
            <person name="Tian C."/>
            <person name="Wang S."/>
            <person name="Fan X."/>
            <person name="Xia D."/>
        </authorList>
    </citation>
    <scope>NUCLEOTIDE SEQUENCE [LARGE SCALE GENOMIC DNA]</scope>
    <source>
        <strain evidence="3 4">AYTCM</strain>
        <plasmid evidence="3 4">pAYTCM-5</plasmid>
    </source>
</reference>
<dbReference type="Proteomes" id="UP001244586">
    <property type="component" value="Plasmid pAYTCM-5"/>
</dbReference>
<evidence type="ECO:0000313" key="4">
    <source>
        <dbReference type="Proteomes" id="UP001244586"/>
    </source>
</evidence>
<protein>
    <submittedName>
        <fullName evidence="3">Uncharacterized protein</fullName>
    </submittedName>
</protein>
<keyword evidence="3" id="KW-0614">Plasmid</keyword>
<reference evidence="2" key="1">
    <citation type="submission" date="2022-09" db="EMBL/GenBank/DDBJ databases">
        <title>Intensive care unit water sources are persistently colonized with multi-drug resistant bacteria and are the site of extensive horizontal gene transfer of antibiotic resistance genes.</title>
        <authorList>
            <person name="Diorio-Toth L."/>
        </authorList>
    </citation>
    <scope>NUCLEOTIDE SEQUENCE</scope>
    <source>
        <strain evidence="2">GD04065</strain>
    </source>
</reference>
<name>A0AAJ6LF70_ACIJO</name>
<keyword evidence="1" id="KW-0472">Membrane</keyword>
<accession>A0AAJ6LF70</accession>
<dbReference type="Proteomes" id="UP001157887">
    <property type="component" value="Unassembled WGS sequence"/>
</dbReference>
<sequence length="61" mass="7387">MGNIDGLLKKFFLIFLAAFTIFAMNEVIYRYFYADKKLLDTISKWIFWGYSFFIVFYTSKE</sequence>
<dbReference type="EMBL" id="CP121781">
    <property type="protein sequence ID" value="WMG20183.1"/>
    <property type="molecule type" value="Genomic_DNA"/>
</dbReference>
<feature type="transmembrane region" description="Helical" evidence="1">
    <location>
        <begin position="12"/>
        <end position="32"/>
    </location>
</feature>
<evidence type="ECO:0000313" key="2">
    <source>
        <dbReference type="EMBL" id="MDG9788633.1"/>
    </source>
</evidence>
<dbReference type="EMBL" id="JAOECG010000041">
    <property type="protein sequence ID" value="MDG9788633.1"/>
    <property type="molecule type" value="Genomic_DNA"/>
</dbReference>
<dbReference type="AlphaFoldDB" id="A0AAJ6LF70"/>
<evidence type="ECO:0000313" key="3">
    <source>
        <dbReference type="EMBL" id="WMG20183.1"/>
    </source>
</evidence>
<proteinExistence type="predicted"/>
<keyword evidence="1" id="KW-1133">Transmembrane helix</keyword>
<gene>
    <name evidence="2" type="ORF">N7566_16920</name>
    <name evidence="3" type="ORF">QBJ73_19645</name>
</gene>
<dbReference type="RefSeq" id="WP_058952646.1">
    <property type="nucleotide sequence ID" value="NZ_CP121781.1"/>
</dbReference>